<dbReference type="AlphaFoldDB" id="A0A7L7KSI9"/>
<dbReference type="RefSeq" id="WP_258878368.1">
    <property type="nucleotide sequence ID" value="NZ_CP048914.1"/>
</dbReference>
<gene>
    <name evidence="4" type="ORF">G4Z02_02925</name>
</gene>
<dbReference type="InterPro" id="IPR001647">
    <property type="entry name" value="HTH_TetR"/>
</dbReference>
<dbReference type="Proteomes" id="UP000514720">
    <property type="component" value="Chromosome"/>
</dbReference>
<accession>A0A7L7KSI9</accession>
<evidence type="ECO:0000313" key="5">
    <source>
        <dbReference type="Proteomes" id="UP000514720"/>
    </source>
</evidence>
<evidence type="ECO:0000256" key="2">
    <source>
        <dbReference type="PROSITE-ProRule" id="PRU00335"/>
    </source>
</evidence>
<reference evidence="4 5" key="1">
    <citation type="submission" date="2020-02" db="EMBL/GenBank/DDBJ databases">
        <authorList>
            <person name="Zheng R.K."/>
            <person name="Sun C.M."/>
        </authorList>
    </citation>
    <scope>NUCLEOTIDE SEQUENCE [LARGE SCALE GENOMIC DNA]</scope>
    <source>
        <strain evidence="5">zrk13</strain>
    </source>
</reference>
<dbReference type="PANTHER" id="PTHR43479">
    <property type="entry name" value="ACREF/ENVCD OPERON REPRESSOR-RELATED"/>
    <property type="match status" value="1"/>
</dbReference>
<sequence length="207" mass="24759">MPKDTFLNLDTEKQQRVFDAAIDEFAEHSFNEAKLSRIIKTAKIPRGSFYQYFEDKTDLYKYVFQEITKHKLSYFGDDLQNPEEISFIDLFRILYQRGLQFALDNPKYIQITRKLMSDRGRDIFNEVMGRGLELAKEYYLRYIEIDKKHGRIRNEIDSDILADFIVETTTTLSLTEFTHQKELNVEHMFHRIEQFLLILQKGIEKVH</sequence>
<dbReference type="PANTHER" id="PTHR43479:SF11">
    <property type="entry name" value="ACREF_ENVCD OPERON REPRESSOR-RELATED"/>
    <property type="match status" value="1"/>
</dbReference>
<dbReference type="KEGG" id="xcl:G4Z02_02925"/>
<name>A0A7L7KSI9_9MOLU</name>
<protein>
    <submittedName>
        <fullName evidence="4">TetR/AcrR family transcriptional regulator</fullName>
    </submittedName>
</protein>
<feature type="DNA-binding region" description="H-T-H motif" evidence="2">
    <location>
        <begin position="34"/>
        <end position="53"/>
    </location>
</feature>
<dbReference type="GO" id="GO:0003677">
    <property type="term" value="F:DNA binding"/>
    <property type="evidence" value="ECO:0007669"/>
    <property type="project" value="UniProtKB-UniRule"/>
</dbReference>
<evidence type="ECO:0000256" key="1">
    <source>
        <dbReference type="ARBA" id="ARBA00023125"/>
    </source>
</evidence>
<proteinExistence type="predicted"/>
<organism evidence="4 5">
    <name type="scientific">Candidatus Xianfuyuplasma coldseepsis</name>
    <dbReference type="NCBI Taxonomy" id="2782163"/>
    <lineage>
        <taxon>Bacteria</taxon>
        <taxon>Bacillati</taxon>
        <taxon>Mycoplasmatota</taxon>
        <taxon>Mollicutes</taxon>
        <taxon>Candidatus Izemoplasmatales</taxon>
        <taxon>Candidatus Izemoplasmataceae</taxon>
        <taxon>Candidatus Xianfuyuplasma</taxon>
    </lineage>
</organism>
<dbReference type="Gene3D" id="1.10.357.10">
    <property type="entry name" value="Tetracycline Repressor, domain 2"/>
    <property type="match status" value="1"/>
</dbReference>
<keyword evidence="1 2" id="KW-0238">DNA-binding</keyword>
<dbReference type="InterPro" id="IPR050624">
    <property type="entry name" value="HTH-type_Tx_Regulator"/>
</dbReference>
<keyword evidence="5" id="KW-1185">Reference proteome</keyword>
<evidence type="ECO:0000313" key="4">
    <source>
        <dbReference type="EMBL" id="QMS84748.1"/>
    </source>
</evidence>
<dbReference type="InterPro" id="IPR009057">
    <property type="entry name" value="Homeodomain-like_sf"/>
</dbReference>
<dbReference type="Pfam" id="PF00440">
    <property type="entry name" value="TetR_N"/>
    <property type="match status" value="1"/>
</dbReference>
<dbReference type="PROSITE" id="PS50977">
    <property type="entry name" value="HTH_TETR_2"/>
    <property type="match status" value="1"/>
</dbReference>
<dbReference type="SUPFAM" id="SSF46689">
    <property type="entry name" value="Homeodomain-like"/>
    <property type="match status" value="1"/>
</dbReference>
<dbReference type="EMBL" id="CP048914">
    <property type="protein sequence ID" value="QMS84748.1"/>
    <property type="molecule type" value="Genomic_DNA"/>
</dbReference>
<evidence type="ECO:0000259" key="3">
    <source>
        <dbReference type="PROSITE" id="PS50977"/>
    </source>
</evidence>
<feature type="domain" description="HTH tetR-type" evidence="3">
    <location>
        <begin position="11"/>
        <end position="71"/>
    </location>
</feature>